<sequence length="80" mass="9497">MTEKEVCLSSKNQIVIPKEIREAVHLKTNDRLCLTVSSGGSIMLWKKPKNYTKYLERRGENIWKGIDIDKYVETIRREWE</sequence>
<dbReference type="SUPFAM" id="SSF89447">
    <property type="entry name" value="AbrB/MazE/MraZ-like"/>
    <property type="match status" value="1"/>
</dbReference>
<reference evidence="3 4" key="1">
    <citation type="journal article" date="2016" name="Nat. Commun.">
        <title>Thousands of microbial genomes shed light on interconnected biogeochemical processes in an aquifer system.</title>
        <authorList>
            <person name="Anantharaman K."/>
            <person name="Brown C.T."/>
            <person name="Hug L.A."/>
            <person name="Sharon I."/>
            <person name="Castelle C.J."/>
            <person name="Probst A.J."/>
            <person name="Thomas B.C."/>
            <person name="Singh A."/>
            <person name="Wilkins M.J."/>
            <person name="Karaoz U."/>
            <person name="Brodie E.L."/>
            <person name="Williams K.H."/>
            <person name="Hubbard S.S."/>
            <person name="Banfield J.F."/>
        </authorList>
    </citation>
    <scope>NUCLEOTIDE SEQUENCE [LARGE SCALE GENOMIC DNA]</scope>
</reference>
<dbReference type="Gene3D" id="2.10.260.10">
    <property type="match status" value="1"/>
</dbReference>
<keyword evidence="1" id="KW-0238">DNA-binding</keyword>
<dbReference type="PROSITE" id="PS51740">
    <property type="entry name" value="SPOVT_ABRB"/>
    <property type="match status" value="1"/>
</dbReference>
<dbReference type="InterPro" id="IPR037914">
    <property type="entry name" value="SpoVT-AbrB_sf"/>
</dbReference>
<evidence type="ECO:0000313" key="4">
    <source>
        <dbReference type="Proteomes" id="UP000178417"/>
    </source>
</evidence>
<name>A0A1F4SQC1_UNCSA</name>
<dbReference type="Proteomes" id="UP000178417">
    <property type="component" value="Unassembled WGS sequence"/>
</dbReference>
<protein>
    <recommendedName>
        <fullName evidence="2">SpoVT-AbrB domain-containing protein</fullName>
    </recommendedName>
</protein>
<accession>A0A1F4SQC1</accession>
<feature type="domain" description="SpoVT-AbrB" evidence="2">
    <location>
        <begin position="3"/>
        <end position="49"/>
    </location>
</feature>
<evidence type="ECO:0000256" key="1">
    <source>
        <dbReference type="PROSITE-ProRule" id="PRU01076"/>
    </source>
</evidence>
<dbReference type="GO" id="GO:0003677">
    <property type="term" value="F:DNA binding"/>
    <property type="evidence" value="ECO:0007669"/>
    <property type="project" value="UniProtKB-UniRule"/>
</dbReference>
<gene>
    <name evidence="3" type="ORF">A2310_07795</name>
</gene>
<evidence type="ECO:0000259" key="2">
    <source>
        <dbReference type="PROSITE" id="PS51740"/>
    </source>
</evidence>
<organism evidence="3 4">
    <name type="scientific">candidate division WOR-1 bacterium RIFOXYB2_FULL_37_13</name>
    <dbReference type="NCBI Taxonomy" id="1802579"/>
    <lineage>
        <taxon>Bacteria</taxon>
        <taxon>Bacillati</taxon>
        <taxon>Saganbacteria</taxon>
    </lineage>
</organism>
<dbReference type="InterPro" id="IPR007159">
    <property type="entry name" value="SpoVT-AbrB_dom"/>
</dbReference>
<evidence type="ECO:0000313" key="3">
    <source>
        <dbReference type="EMBL" id="OGC22646.1"/>
    </source>
</evidence>
<dbReference type="EMBL" id="MEUB01000027">
    <property type="protein sequence ID" value="OGC22646.1"/>
    <property type="molecule type" value="Genomic_DNA"/>
</dbReference>
<comment type="caution">
    <text evidence="3">The sequence shown here is derived from an EMBL/GenBank/DDBJ whole genome shotgun (WGS) entry which is preliminary data.</text>
</comment>
<proteinExistence type="predicted"/>
<dbReference type="Pfam" id="PF04014">
    <property type="entry name" value="MazE_antitoxin"/>
    <property type="match status" value="1"/>
</dbReference>
<dbReference type="SMART" id="SM00966">
    <property type="entry name" value="SpoVT_AbrB"/>
    <property type="match status" value="1"/>
</dbReference>
<dbReference type="NCBIfam" id="TIGR01439">
    <property type="entry name" value="lp_hng_hel_AbrB"/>
    <property type="match status" value="1"/>
</dbReference>
<dbReference type="AlphaFoldDB" id="A0A1F4SQC1"/>